<evidence type="ECO:0000313" key="1">
    <source>
        <dbReference type="EMBL" id="OJD19687.1"/>
    </source>
</evidence>
<sequence>MPQSGELMTEFAPLSNKVTLINSYKPDLFL</sequence>
<evidence type="ECO:0000313" key="2">
    <source>
        <dbReference type="Proteomes" id="UP000242791"/>
    </source>
</evidence>
<organism evidence="1 2">
    <name type="scientific">Blastomyces percursus</name>
    <dbReference type="NCBI Taxonomy" id="1658174"/>
    <lineage>
        <taxon>Eukaryota</taxon>
        <taxon>Fungi</taxon>
        <taxon>Dikarya</taxon>
        <taxon>Ascomycota</taxon>
        <taxon>Pezizomycotina</taxon>
        <taxon>Eurotiomycetes</taxon>
        <taxon>Eurotiomycetidae</taxon>
        <taxon>Onygenales</taxon>
        <taxon>Ajellomycetaceae</taxon>
        <taxon>Blastomyces</taxon>
    </lineage>
</organism>
<dbReference type="Proteomes" id="UP000242791">
    <property type="component" value="Unassembled WGS sequence"/>
</dbReference>
<comment type="caution">
    <text evidence="1">The sequence shown here is derived from an EMBL/GenBank/DDBJ whole genome shotgun (WGS) entry which is preliminary data.</text>
</comment>
<protein>
    <submittedName>
        <fullName evidence="1">Uncharacterized protein</fullName>
    </submittedName>
</protein>
<dbReference type="AlphaFoldDB" id="A0A1J9QU15"/>
<gene>
    <name evidence="1" type="ORF">ACJ73_08627</name>
</gene>
<proteinExistence type="predicted"/>
<dbReference type="EMBL" id="LGTZ01002101">
    <property type="protein sequence ID" value="OJD19687.1"/>
    <property type="molecule type" value="Genomic_DNA"/>
</dbReference>
<reference evidence="1 2" key="1">
    <citation type="submission" date="2015-08" db="EMBL/GenBank/DDBJ databases">
        <title>Emmonsia species relationships and genome sequence.</title>
        <authorList>
            <person name="Cuomo C.A."/>
            <person name="Schwartz I.S."/>
            <person name="Kenyon C."/>
            <person name="De Hoog G.S."/>
            <person name="Govender N.P."/>
            <person name="Botha A."/>
            <person name="Moreno L."/>
            <person name="De Vries M."/>
            <person name="Munoz J.F."/>
            <person name="Stielow J.B."/>
        </authorList>
    </citation>
    <scope>NUCLEOTIDE SEQUENCE [LARGE SCALE GENOMIC DNA]</scope>
    <source>
        <strain evidence="1 2">EI222</strain>
    </source>
</reference>
<keyword evidence="2" id="KW-1185">Reference proteome</keyword>
<dbReference type="VEuPathDB" id="FungiDB:ACJ73_08627"/>
<name>A0A1J9QU15_9EURO</name>
<accession>A0A1J9QU15</accession>